<dbReference type="AlphaFoldDB" id="A0AAN7T2G9"/>
<evidence type="ECO:0008006" key="3">
    <source>
        <dbReference type="Google" id="ProtNLM"/>
    </source>
</evidence>
<dbReference type="PANTHER" id="PTHR43130:SF15">
    <property type="entry name" value="THIJ_PFPI FAMILY PROTEIN (AFU_ORTHOLOGUE AFUA_5G14240)"/>
    <property type="match status" value="1"/>
</dbReference>
<keyword evidence="2" id="KW-1185">Reference proteome</keyword>
<evidence type="ECO:0000313" key="2">
    <source>
        <dbReference type="Proteomes" id="UP001309876"/>
    </source>
</evidence>
<accession>A0AAN7T2G9</accession>
<organism evidence="1 2">
    <name type="scientific">Lithohypha guttulata</name>
    <dbReference type="NCBI Taxonomy" id="1690604"/>
    <lineage>
        <taxon>Eukaryota</taxon>
        <taxon>Fungi</taxon>
        <taxon>Dikarya</taxon>
        <taxon>Ascomycota</taxon>
        <taxon>Pezizomycotina</taxon>
        <taxon>Eurotiomycetes</taxon>
        <taxon>Chaetothyriomycetidae</taxon>
        <taxon>Chaetothyriales</taxon>
        <taxon>Trichomeriaceae</taxon>
        <taxon>Lithohypha</taxon>
    </lineage>
</organism>
<dbReference type="InterPro" id="IPR052158">
    <property type="entry name" value="INH-QAR"/>
</dbReference>
<reference evidence="1 2" key="1">
    <citation type="submission" date="2023-08" db="EMBL/GenBank/DDBJ databases">
        <title>Black Yeasts Isolated from many extreme environments.</title>
        <authorList>
            <person name="Coleine C."/>
            <person name="Stajich J.E."/>
            <person name="Selbmann L."/>
        </authorList>
    </citation>
    <scope>NUCLEOTIDE SEQUENCE [LARGE SCALE GENOMIC DNA]</scope>
    <source>
        <strain evidence="1 2">CCFEE 5910</strain>
    </source>
</reference>
<dbReference type="EMBL" id="JAVRRJ010000002">
    <property type="protein sequence ID" value="KAK5088361.1"/>
    <property type="molecule type" value="Genomic_DNA"/>
</dbReference>
<dbReference type="Proteomes" id="UP001309876">
    <property type="component" value="Unassembled WGS sequence"/>
</dbReference>
<protein>
    <recommendedName>
        <fullName evidence="3">DJ-1/PfpI domain-containing protein</fullName>
    </recommendedName>
</protein>
<dbReference type="InterPro" id="IPR029062">
    <property type="entry name" value="Class_I_gatase-like"/>
</dbReference>
<gene>
    <name evidence="1" type="ORF">LTR05_002579</name>
</gene>
<proteinExistence type="predicted"/>
<sequence length="312" mass="34237">MPFTTPPKNYFLILFPGYQLLDAAGPLDIIETITKHPPINGLDTDVTLTVLAETLSAPPTAPIPPRGASYTFDLSGPEMQTFLRTDGSGGVSGARCNPRFAVDLTFEQALEGLRRDGSVEVEVPSADGSGEWVVEKRGVDVLLVPGGVGTRMERVERGSGERMLNVKPSVSFVEEVCRGGWVRDAVLTVCTGSDLFARTGLLNGRRATTNWNAFDKVAGRHSGVKWLKGRRWVRSKPQEIEGQDGNEKGGFEKEIWTSAGISAGMDLMLWFVAEVYGYDFAKSLARKLEYEWRDNVGDGETDPFYTREGSKH</sequence>
<dbReference type="Gene3D" id="3.40.50.880">
    <property type="match status" value="1"/>
</dbReference>
<evidence type="ECO:0000313" key="1">
    <source>
        <dbReference type="EMBL" id="KAK5088361.1"/>
    </source>
</evidence>
<dbReference type="SUPFAM" id="SSF52317">
    <property type="entry name" value="Class I glutamine amidotransferase-like"/>
    <property type="match status" value="1"/>
</dbReference>
<name>A0AAN7T2G9_9EURO</name>
<dbReference type="PANTHER" id="PTHR43130">
    <property type="entry name" value="ARAC-FAMILY TRANSCRIPTIONAL REGULATOR"/>
    <property type="match status" value="1"/>
</dbReference>
<comment type="caution">
    <text evidence="1">The sequence shown here is derived from an EMBL/GenBank/DDBJ whole genome shotgun (WGS) entry which is preliminary data.</text>
</comment>